<dbReference type="SMART" id="SM00239">
    <property type="entry name" value="C2"/>
    <property type="match status" value="1"/>
</dbReference>
<keyword evidence="2" id="KW-0443">Lipid metabolism</keyword>
<dbReference type="PRINTS" id="PR00390">
    <property type="entry name" value="PHPHLIPASEC"/>
</dbReference>
<dbReference type="CDD" id="cd00275">
    <property type="entry name" value="C2_PLC_like"/>
    <property type="match status" value="1"/>
</dbReference>
<feature type="compositionally biased region" description="Basic and acidic residues" evidence="3">
    <location>
        <begin position="486"/>
        <end position="499"/>
    </location>
</feature>
<evidence type="ECO:0000256" key="1">
    <source>
        <dbReference type="ARBA" id="ARBA00023224"/>
    </source>
</evidence>
<dbReference type="EC" id="3.1.4.11" evidence="2"/>
<feature type="compositionally biased region" description="Basic and acidic residues" evidence="3">
    <location>
        <begin position="545"/>
        <end position="557"/>
    </location>
</feature>
<accession>A0A0J6EUG7</accession>
<comment type="catalytic activity">
    <reaction evidence="2">
        <text>a 1,2-diacyl-sn-glycero-3-phospho-(1D-myo-inositol-4,5-bisphosphate) + H2O = 1D-myo-inositol 1,4,5-trisphosphate + a 1,2-diacyl-sn-glycerol + H(+)</text>
        <dbReference type="Rhea" id="RHEA:33179"/>
        <dbReference type="ChEBI" id="CHEBI:15377"/>
        <dbReference type="ChEBI" id="CHEBI:15378"/>
        <dbReference type="ChEBI" id="CHEBI:17815"/>
        <dbReference type="ChEBI" id="CHEBI:58456"/>
        <dbReference type="ChEBI" id="CHEBI:203600"/>
        <dbReference type="EC" id="3.1.4.11"/>
    </reaction>
</comment>
<keyword evidence="1" id="KW-0807">Transducer</keyword>
<dbReference type="EMBL" id="DS268109">
    <property type="protein sequence ID" value="KMM64166.1"/>
    <property type="molecule type" value="Genomic_DNA"/>
</dbReference>
<feature type="domain" description="C2" evidence="4">
    <location>
        <begin position="493"/>
        <end position="635"/>
    </location>
</feature>
<reference evidence="7" key="2">
    <citation type="journal article" date="2009" name="Genome Res.">
        <title>Comparative genomic analyses of the human fungal pathogens Coccidioides and their relatives.</title>
        <authorList>
            <person name="Sharpton T.J."/>
            <person name="Stajich J.E."/>
            <person name="Rounsley S.D."/>
            <person name="Gardner M.J."/>
            <person name="Wortman J.R."/>
            <person name="Jordar V.S."/>
            <person name="Maiti R."/>
            <person name="Kodira C.D."/>
            <person name="Neafsey D.E."/>
            <person name="Zeng Q."/>
            <person name="Hung C.-Y."/>
            <person name="McMahan C."/>
            <person name="Muszewska A."/>
            <person name="Grynberg M."/>
            <person name="Mandel M.A."/>
            <person name="Kellner E.M."/>
            <person name="Barker B.M."/>
            <person name="Galgiani J.N."/>
            <person name="Orbach M.J."/>
            <person name="Kirkland T.N."/>
            <person name="Cole G.T."/>
            <person name="Henn M.R."/>
            <person name="Birren B.W."/>
            <person name="Taylor J.W."/>
        </authorList>
    </citation>
    <scope>NUCLEOTIDE SEQUENCE [LARGE SCALE GENOMIC DNA]</scope>
    <source>
        <strain evidence="7">RMSCC 3488</strain>
    </source>
</reference>
<protein>
    <recommendedName>
        <fullName evidence="2">Phosphoinositide phospholipase C</fullName>
        <ecNumber evidence="2">3.1.4.11</ecNumber>
    </recommendedName>
</protein>
<dbReference type="Pfam" id="PF00387">
    <property type="entry name" value="PI-PLC-Y"/>
    <property type="match status" value="1"/>
</dbReference>
<proteinExistence type="predicted"/>
<dbReference type="OrthoDB" id="269822at2759"/>
<name>A0A0J6EUG7_COCPO</name>
<dbReference type="Pfam" id="PF00388">
    <property type="entry name" value="PI-PLC-X"/>
    <property type="match status" value="1"/>
</dbReference>
<feature type="domain" description="PI-PLC Y-box" evidence="5">
    <location>
        <begin position="374"/>
        <end position="487"/>
    </location>
</feature>
<dbReference type="PANTHER" id="PTHR10336:SF82">
    <property type="entry name" value="PHOSPHOINOSITIDE PHOSPHOLIPASE C"/>
    <property type="match status" value="1"/>
</dbReference>
<feature type="region of interest" description="Disordered" evidence="3">
    <location>
        <begin position="1"/>
        <end position="21"/>
    </location>
</feature>
<dbReference type="Proteomes" id="UP000054567">
    <property type="component" value="Unassembled WGS sequence"/>
</dbReference>
<sequence length="654" mass="73019">MAPKDMKNQKSAHPYLLPDTVGPFKPAVQGHLKKIYDSIHPQSSNSSTEESSDHFLRVVQQDDSSDLQSPAKAPVLTTLDSFMEYMSTATAMPPGAREDDLSLPMTNYFINSSHNTYLTGNQLYSEASTDVYKDVLLKGCRCLEIDVWDGDLSSSSSSDSEDVEHKKKQKQKDKNLTRMDSKKRFNLNSLSDRLDRLKKDKTGDAMRAATTSATAVAAAVPLRPEPRVLHGYTLTKEVTFRDVCYAIRDTAFVTSDLPVIVSLEVHASHEQQETMVEIMMEAWKGMLVDFTPELAAELERSDYKHLPSPDSLRKKILIKVKWAPDNGPETDVAFSEISRPPIAATEVSILPEGDAKSAASQAAKKKPVKILHALSRLGIYTRGYTFNGFSQPEATKPTHIFSLSEATLKDAHENQRKALFDHNKNFMMRVYPSGMRVNSSNLDPSFSWRQGAQIAALNWQNCDKGMMLNKGMFARSKGWVLKPEEYRGAERTDKQESPESGRGLKSRHTVHLSIQVYAGQNIPLPKGDEHDRSFRPYVSCQLHAERPKDSIHSKSDGDESGSAKYKLRTTTCSSADPDFGGQTLQFPSAPGVIEQLTFLRVKVKDDEFGRDDLAAWACLRLDDLRQGFRFIRLFDTNGSPTSGVLLVKISKQIT</sequence>
<dbReference type="SMART" id="SM00149">
    <property type="entry name" value="PLCYc"/>
    <property type="match status" value="1"/>
</dbReference>
<dbReference type="VEuPathDB" id="FungiDB:CPAG_00518"/>
<dbReference type="GO" id="GO:0048015">
    <property type="term" value="P:phosphatidylinositol-mediated signaling"/>
    <property type="evidence" value="ECO:0007669"/>
    <property type="project" value="TreeGrafter"/>
</dbReference>
<dbReference type="SMART" id="SM00148">
    <property type="entry name" value="PLCXc"/>
    <property type="match status" value="1"/>
</dbReference>
<dbReference type="InterPro" id="IPR017946">
    <property type="entry name" value="PLC-like_Pdiesterase_TIM-brl"/>
</dbReference>
<dbReference type="PROSITE" id="PS50007">
    <property type="entry name" value="PIPLC_X_DOMAIN"/>
    <property type="match status" value="1"/>
</dbReference>
<dbReference type="InterPro" id="IPR001711">
    <property type="entry name" value="PLipase_C_Pinositol-sp_Y"/>
</dbReference>
<dbReference type="SUPFAM" id="SSF51695">
    <property type="entry name" value="PLC-like phosphodiesterases"/>
    <property type="match status" value="1"/>
</dbReference>
<evidence type="ECO:0000259" key="4">
    <source>
        <dbReference type="PROSITE" id="PS50004"/>
    </source>
</evidence>
<dbReference type="Gene3D" id="3.20.20.190">
    <property type="entry name" value="Phosphatidylinositol (PI) phosphodiesterase"/>
    <property type="match status" value="1"/>
</dbReference>
<dbReference type="GO" id="GO:0004435">
    <property type="term" value="F:phosphatidylinositol-4,5-bisphosphate phospholipase C activity"/>
    <property type="evidence" value="ECO:0007669"/>
    <property type="project" value="UniProtKB-EC"/>
</dbReference>
<reference evidence="6 7" key="1">
    <citation type="submission" date="2007-06" db="EMBL/GenBank/DDBJ databases">
        <title>The Genome Sequence of Coccidioides posadasii RMSCC_3488.</title>
        <authorList>
            <consortium name="Coccidioides Genome Resources Consortium"/>
            <consortium name="The Broad Institute Genome Sequencing Platform"/>
            <person name="Henn M.R."/>
            <person name="Sykes S."/>
            <person name="Young S."/>
            <person name="Jaffe D."/>
            <person name="Berlin A."/>
            <person name="Alvarez P."/>
            <person name="Butler J."/>
            <person name="Gnerre S."/>
            <person name="Grabherr M."/>
            <person name="Mauceli E."/>
            <person name="Brockman W."/>
            <person name="Kodira C."/>
            <person name="Alvarado L."/>
            <person name="Zeng Q."/>
            <person name="Crawford M."/>
            <person name="Antoine C."/>
            <person name="Devon K."/>
            <person name="Galgiani J."/>
            <person name="Orsborn K."/>
            <person name="Lewis M.L."/>
            <person name="Nusbaum C."/>
            <person name="Galagan J."/>
            <person name="Birren B."/>
        </authorList>
    </citation>
    <scope>NUCLEOTIDE SEQUENCE [LARGE SCALE GENOMIC DNA]</scope>
    <source>
        <strain evidence="6 7">RMSCC 3488</strain>
    </source>
</reference>
<evidence type="ECO:0000256" key="3">
    <source>
        <dbReference type="SAM" id="MobiDB-lite"/>
    </source>
</evidence>
<keyword evidence="2" id="KW-0378">Hydrolase</keyword>
<dbReference type="Gene3D" id="2.60.40.150">
    <property type="entry name" value="C2 domain"/>
    <property type="match status" value="1"/>
</dbReference>
<dbReference type="PROSITE" id="PS50004">
    <property type="entry name" value="C2"/>
    <property type="match status" value="1"/>
</dbReference>
<dbReference type="SUPFAM" id="SSF49562">
    <property type="entry name" value="C2 domain (Calcium/lipid-binding domain, CaLB)"/>
    <property type="match status" value="1"/>
</dbReference>
<dbReference type="PROSITE" id="PS50008">
    <property type="entry name" value="PIPLC_Y_DOMAIN"/>
    <property type="match status" value="1"/>
</dbReference>
<dbReference type="Pfam" id="PF23617">
    <property type="entry name" value="EF-hand_15"/>
    <property type="match status" value="1"/>
</dbReference>
<feature type="region of interest" description="Disordered" evidence="3">
    <location>
        <begin position="545"/>
        <end position="564"/>
    </location>
</feature>
<evidence type="ECO:0000259" key="5">
    <source>
        <dbReference type="PROSITE" id="PS50008"/>
    </source>
</evidence>
<dbReference type="GO" id="GO:0051209">
    <property type="term" value="P:release of sequestered calcium ion into cytosol"/>
    <property type="evidence" value="ECO:0007669"/>
    <property type="project" value="TreeGrafter"/>
</dbReference>
<dbReference type="GO" id="GO:0016042">
    <property type="term" value="P:lipid catabolic process"/>
    <property type="evidence" value="ECO:0007669"/>
    <property type="project" value="UniProtKB-KW"/>
</dbReference>
<dbReference type="InterPro" id="IPR001192">
    <property type="entry name" value="PI-PLC_fam"/>
</dbReference>
<keyword evidence="2" id="KW-0442">Lipid degradation</keyword>
<organism evidence="6 7">
    <name type="scientific">Coccidioides posadasii RMSCC 3488</name>
    <dbReference type="NCBI Taxonomy" id="454284"/>
    <lineage>
        <taxon>Eukaryota</taxon>
        <taxon>Fungi</taxon>
        <taxon>Dikarya</taxon>
        <taxon>Ascomycota</taxon>
        <taxon>Pezizomycotina</taxon>
        <taxon>Eurotiomycetes</taxon>
        <taxon>Eurotiomycetidae</taxon>
        <taxon>Onygenales</taxon>
        <taxon>Onygenaceae</taxon>
        <taxon>Coccidioides</taxon>
    </lineage>
</organism>
<evidence type="ECO:0000313" key="7">
    <source>
        <dbReference type="Proteomes" id="UP000054567"/>
    </source>
</evidence>
<evidence type="ECO:0000313" key="6">
    <source>
        <dbReference type="EMBL" id="KMM64166.1"/>
    </source>
</evidence>
<reference evidence="7" key="3">
    <citation type="journal article" date="2010" name="Genome Res.">
        <title>Population genomic sequencing of Coccidioides fungi reveals recent hybridization and transposon control.</title>
        <authorList>
            <person name="Neafsey D.E."/>
            <person name="Barker B.M."/>
            <person name="Sharpton T.J."/>
            <person name="Stajich J.E."/>
            <person name="Park D.J."/>
            <person name="Whiston E."/>
            <person name="Hung C.-Y."/>
            <person name="McMahan C."/>
            <person name="White J."/>
            <person name="Sykes S."/>
            <person name="Heiman D."/>
            <person name="Young S."/>
            <person name="Zeng Q."/>
            <person name="Abouelleil A."/>
            <person name="Aftuck L."/>
            <person name="Bessette D."/>
            <person name="Brown A."/>
            <person name="FitzGerald M."/>
            <person name="Lui A."/>
            <person name="Macdonald J.P."/>
            <person name="Priest M."/>
            <person name="Orbach M.J."/>
            <person name="Galgiani J.N."/>
            <person name="Kirkland T.N."/>
            <person name="Cole G.T."/>
            <person name="Birren B.W."/>
            <person name="Henn M.R."/>
            <person name="Taylor J.W."/>
            <person name="Rounsley S.D."/>
        </authorList>
    </citation>
    <scope>NUCLEOTIDE SEQUENCE [LARGE SCALE GENOMIC DNA]</scope>
    <source>
        <strain evidence="7">RMSCC 3488</strain>
    </source>
</reference>
<dbReference type="InterPro" id="IPR000008">
    <property type="entry name" value="C2_dom"/>
</dbReference>
<dbReference type="CDD" id="cd08598">
    <property type="entry name" value="PI-PLC1c_yeast"/>
    <property type="match status" value="1"/>
</dbReference>
<feature type="region of interest" description="Disordered" evidence="3">
    <location>
        <begin position="486"/>
        <end position="506"/>
    </location>
</feature>
<gene>
    <name evidence="6" type="ORF">CPAG_00518</name>
</gene>
<dbReference type="InterPro" id="IPR056584">
    <property type="entry name" value="EF-hand_15"/>
</dbReference>
<feature type="region of interest" description="Disordered" evidence="3">
    <location>
        <begin position="152"/>
        <end position="179"/>
    </location>
</feature>
<dbReference type="AlphaFoldDB" id="A0A0J6EUG7"/>
<dbReference type="InterPro" id="IPR035892">
    <property type="entry name" value="C2_domain_sf"/>
</dbReference>
<evidence type="ECO:0000256" key="2">
    <source>
        <dbReference type="RuleBase" id="RU361133"/>
    </source>
</evidence>
<dbReference type="PANTHER" id="PTHR10336">
    <property type="entry name" value="PHOSPHOINOSITIDE-SPECIFIC PHOSPHOLIPASE C FAMILY PROTEIN"/>
    <property type="match status" value="1"/>
</dbReference>
<dbReference type="InterPro" id="IPR000909">
    <property type="entry name" value="PLipase_C_PInositol-sp_X_dom"/>
</dbReference>